<evidence type="ECO:0000313" key="4">
    <source>
        <dbReference type="Proteomes" id="UP001610563"/>
    </source>
</evidence>
<evidence type="ECO:0000313" key="3">
    <source>
        <dbReference type="EMBL" id="KAL2784943.1"/>
    </source>
</evidence>
<keyword evidence="1" id="KW-0812">Transmembrane</keyword>
<proteinExistence type="predicted"/>
<keyword evidence="4" id="KW-1185">Reference proteome</keyword>
<dbReference type="Proteomes" id="UP001610563">
    <property type="component" value="Unassembled WGS sequence"/>
</dbReference>
<keyword evidence="1" id="KW-1133">Transmembrane helix</keyword>
<sequence length="284" mass="30291">MAMRLASLALLLLLSTSVVARSSPWFPITLESPTNLSTIPTDAFIIKWSYSIPFNDDIFIGMAPATTTPFTNVTRFYAPSSSTTIPATFLPALHPGQTSVYTLHLYTTDDEGNRVGTSATDVTLSAPVPTTFTFTRTLIEPGSVVTPTGNWGWSSGVVAQTPAPILDVEGLVMDYGVDGEEESGLSTGTKAGIGIGVACGAVFLLVIGGVVVYRWRQRRDVSSGISEKSPFVDETMDMSDELQIKHGAAEVPGGPSPWELPVPASGMDRGSRARYELGGYFLLF</sequence>
<feature type="signal peptide" evidence="2">
    <location>
        <begin position="1"/>
        <end position="20"/>
    </location>
</feature>
<comment type="caution">
    <text evidence="3">The sequence shown here is derived from an EMBL/GenBank/DDBJ whole genome shotgun (WGS) entry which is preliminary data.</text>
</comment>
<feature type="transmembrane region" description="Helical" evidence="1">
    <location>
        <begin position="191"/>
        <end position="213"/>
    </location>
</feature>
<keyword evidence="1" id="KW-0472">Membrane</keyword>
<evidence type="ECO:0000256" key="1">
    <source>
        <dbReference type="SAM" id="Phobius"/>
    </source>
</evidence>
<accession>A0ABR4FNU7</accession>
<gene>
    <name evidence="3" type="ORF">BJX66DRAFT_343558</name>
</gene>
<organism evidence="3 4">
    <name type="scientific">Aspergillus keveii</name>
    <dbReference type="NCBI Taxonomy" id="714993"/>
    <lineage>
        <taxon>Eukaryota</taxon>
        <taxon>Fungi</taxon>
        <taxon>Dikarya</taxon>
        <taxon>Ascomycota</taxon>
        <taxon>Pezizomycotina</taxon>
        <taxon>Eurotiomycetes</taxon>
        <taxon>Eurotiomycetidae</taxon>
        <taxon>Eurotiales</taxon>
        <taxon>Aspergillaceae</taxon>
        <taxon>Aspergillus</taxon>
        <taxon>Aspergillus subgen. Nidulantes</taxon>
    </lineage>
</organism>
<reference evidence="3 4" key="1">
    <citation type="submission" date="2024-07" db="EMBL/GenBank/DDBJ databases">
        <title>Section-level genome sequencing and comparative genomics of Aspergillus sections Usti and Cavernicolus.</title>
        <authorList>
            <consortium name="Lawrence Berkeley National Laboratory"/>
            <person name="Nybo J.L."/>
            <person name="Vesth T.C."/>
            <person name="Theobald S."/>
            <person name="Frisvad J.C."/>
            <person name="Larsen T.O."/>
            <person name="Kjaerboelling I."/>
            <person name="Rothschild-Mancinelli K."/>
            <person name="Lyhne E.K."/>
            <person name="Kogle M.E."/>
            <person name="Barry K."/>
            <person name="Clum A."/>
            <person name="Na H."/>
            <person name="Ledsgaard L."/>
            <person name="Lin J."/>
            <person name="Lipzen A."/>
            <person name="Kuo A."/>
            <person name="Riley R."/>
            <person name="Mondo S."/>
            <person name="Labutti K."/>
            <person name="Haridas S."/>
            <person name="Pangalinan J."/>
            <person name="Salamov A.A."/>
            <person name="Simmons B.A."/>
            <person name="Magnuson J.K."/>
            <person name="Chen J."/>
            <person name="Drula E."/>
            <person name="Henrissat B."/>
            <person name="Wiebenga A."/>
            <person name="Lubbers R.J."/>
            <person name="Gomes A.C."/>
            <person name="Makela M.R."/>
            <person name="Stajich J."/>
            <person name="Grigoriev I.V."/>
            <person name="Mortensen U.H."/>
            <person name="De Vries R.P."/>
            <person name="Baker S.E."/>
            <person name="Andersen M.R."/>
        </authorList>
    </citation>
    <scope>NUCLEOTIDE SEQUENCE [LARGE SCALE GENOMIC DNA]</scope>
    <source>
        <strain evidence="3 4">CBS 209.92</strain>
    </source>
</reference>
<evidence type="ECO:0000256" key="2">
    <source>
        <dbReference type="SAM" id="SignalP"/>
    </source>
</evidence>
<feature type="chain" id="PRO_5046303158" evidence="2">
    <location>
        <begin position="21"/>
        <end position="284"/>
    </location>
</feature>
<dbReference type="EMBL" id="JBFTWV010000161">
    <property type="protein sequence ID" value="KAL2784943.1"/>
    <property type="molecule type" value="Genomic_DNA"/>
</dbReference>
<keyword evidence="2" id="KW-0732">Signal</keyword>
<name>A0ABR4FNU7_9EURO</name>
<protein>
    <submittedName>
        <fullName evidence="3">Uncharacterized protein</fullName>
    </submittedName>
</protein>